<dbReference type="STRING" id="698738.OLEAN_C25420"/>
<proteinExistence type="predicted"/>
<dbReference type="Proteomes" id="UP000032749">
    <property type="component" value="Chromosome"/>
</dbReference>
<organism evidence="1 2">
    <name type="scientific">Oleispira antarctica RB-8</name>
    <dbReference type="NCBI Taxonomy" id="698738"/>
    <lineage>
        <taxon>Bacteria</taxon>
        <taxon>Pseudomonadati</taxon>
        <taxon>Pseudomonadota</taxon>
        <taxon>Gammaproteobacteria</taxon>
        <taxon>Oceanospirillales</taxon>
        <taxon>Oceanospirillaceae</taxon>
        <taxon>Oleispira</taxon>
    </lineage>
</organism>
<dbReference type="HOGENOM" id="CLU_1650404_0_0_6"/>
<dbReference type="EMBL" id="FO203512">
    <property type="protein sequence ID" value="CCK76718.1"/>
    <property type="molecule type" value="Genomic_DNA"/>
</dbReference>
<protein>
    <recommendedName>
        <fullName evidence="3">Tetratricopeptide repeat protein</fullName>
    </recommendedName>
</protein>
<dbReference type="InterPro" id="IPR011990">
    <property type="entry name" value="TPR-like_helical_dom_sf"/>
</dbReference>
<gene>
    <name evidence="1" type="ORF">OLEAN_C25420</name>
</gene>
<evidence type="ECO:0008006" key="3">
    <source>
        <dbReference type="Google" id="ProtNLM"/>
    </source>
</evidence>
<reference evidence="1 2" key="1">
    <citation type="journal article" date="2013" name="Nat. Commun.">
        <title>Genome sequence and functional genomic analysis of the oil-degrading bacterium Oleispira antarctica.</title>
        <authorList>
            <person name="Kube M."/>
            <person name="Chernikova T.N."/>
            <person name="Al-Ramahi Y."/>
            <person name="Beloqui A."/>
            <person name="Lopez-Cortez N."/>
            <person name="Guazzaroni M.E."/>
            <person name="Heipieper H.J."/>
            <person name="Klages S."/>
            <person name="Kotsyurbenko O.R."/>
            <person name="Langer I."/>
            <person name="Nechitaylo T.Y."/>
            <person name="Lunsdorf H."/>
            <person name="Fernandez M."/>
            <person name="Juarez S."/>
            <person name="Ciordia S."/>
            <person name="Singer A."/>
            <person name="Kagan O."/>
            <person name="Egorova O."/>
            <person name="Petit P.A."/>
            <person name="Stogios P."/>
            <person name="Kim Y."/>
            <person name="Tchigvintsev A."/>
            <person name="Flick R."/>
            <person name="Denaro R."/>
            <person name="Genovese M."/>
            <person name="Albar J.P."/>
            <person name="Reva O.N."/>
            <person name="Martinez-Gomariz M."/>
            <person name="Tran H."/>
            <person name="Ferrer M."/>
            <person name="Savchenko A."/>
            <person name="Yakunin A.F."/>
            <person name="Yakimov M.M."/>
            <person name="Golyshina O.V."/>
            <person name="Reinhardt R."/>
            <person name="Golyshin P.N."/>
        </authorList>
    </citation>
    <scope>NUCLEOTIDE SEQUENCE [LARGE SCALE GENOMIC DNA]</scope>
</reference>
<sequence length="160" mass="18602">MFRFLLFLRRKALSKKRVQPILNDWEHCTCLGSDFYHQKDYKLAILEFEKALDHARLGLKCQGERATFMQYYTLASMNLAQALSCYQKQPQSEKVLSDAHFNMLSMMVDDAEPLNLRYEARVQAELLLKSLIDFLVSVGRSKVADSLTEEFTRLKITHST</sequence>
<dbReference type="Gene3D" id="1.25.40.10">
    <property type="entry name" value="Tetratricopeptide repeat domain"/>
    <property type="match status" value="1"/>
</dbReference>
<dbReference type="AlphaFoldDB" id="R4YT52"/>
<evidence type="ECO:0000313" key="1">
    <source>
        <dbReference type="EMBL" id="CCK76718.1"/>
    </source>
</evidence>
<dbReference type="KEGG" id="oai:OLEAN_C25420"/>
<accession>R4YT52</accession>
<name>R4YT52_OLEAN</name>
<evidence type="ECO:0000313" key="2">
    <source>
        <dbReference type="Proteomes" id="UP000032749"/>
    </source>
</evidence>
<keyword evidence="2" id="KW-1185">Reference proteome</keyword>